<proteinExistence type="predicted"/>
<protein>
    <submittedName>
        <fullName evidence="1">Uncharacterized protein</fullName>
    </submittedName>
</protein>
<sequence>MDELSAEYVFFKMPLYSPFLITGENFEAFKHILTFSLGSYDKNAVEGNNPFLGNKPTTFVGYGHPGGEDFEYILKYGGLRGTSIRCVRDGHILTYYFHFDSKTNKFMKVGQFPSVADFQIQDLKKYRSVLSKDKLRELGKAVGLAANGVGIGSFVYLRRIFEDLIQEAYELAFKEQKVDAEMFRKERMDGKIVLLTDYLPEFLLKNKALYSIMSLGIHSLSEEDCLMHFDAVKVGIELILDEKVERLQRVNKLKEANQKIEAINQSLRQKINKQQ</sequence>
<reference evidence="1 2" key="1">
    <citation type="submission" date="2019-11" db="EMBL/GenBank/DDBJ databases">
        <title>Pedobacter sp. HMF7647 Genome sequencing and assembly.</title>
        <authorList>
            <person name="Kang H."/>
            <person name="Kim H."/>
            <person name="Joh K."/>
        </authorList>
    </citation>
    <scope>NUCLEOTIDE SEQUENCE [LARGE SCALE GENOMIC DNA]</scope>
    <source>
        <strain evidence="1 2">HMF7647</strain>
    </source>
</reference>
<dbReference type="AlphaFoldDB" id="A0A7K1YEQ1"/>
<dbReference type="EMBL" id="WVHT01000013">
    <property type="protein sequence ID" value="MXV53083.1"/>
    <property type="molecule type" value="Genomic_DNA"/>
</dbReference>
<organism evidence="1 2">
    <name type="scientific">Hufsiella arboris</name>
    <dbReference type="NCBI Taxonomy" id="2695275"/>
    <lineage>
        <taxon>Bacteria</taxon>
        <taxon>Pseudomonadati</taxon>
        <taxon>Bacteroidota</taxon>
        <taxon>Sphingobacteriia</taxon>
        <taxon>Sphingobacteriales</taxon>
        <taxon>Sphingobacteriaceae</taxon>
        <taxon>Hufsiella</taxon>
    </lineage>
</organism>
<keyword evidence="2" id="KW-1185">Reference proteome</keyword>
<comment type="caution">
    <text evidence="1">The sequence shown here is derived from an EMBL/GenBank/DDBJ whole genome shotgun (WGS) entry which is preliminary data.</text>
</comment>
<dbReference type="Proteomes" id="UP000466586">
    <property type="component" value="Unassembled WGS sequence"/>
</dbReference>
<evidence type="ECO:0000313" key="1">
    <source>
        <dbReference type="EMBL" id="MXV53083.1"/>
    </source>
</evidence>
<evidence type="ECO:0000313" key="2">
    <source>
        <dbReference type="Proteomes" id="UP000466586"/>
    </source>
</evidence>
<accession>A0A7K1YEQ1</accession>
<gene>
    <name evidence="1" type="ORF">GS399_19100</name>
</gene>
<dbReference type="RefSeq" id="WP_160846263.1">
    <property type="nucleotide sequence ID" value="NZ_WVHT01000013.1"/>
</dbReference>
<name>A0A7K1YEQ1_9SPHI</name>